<dbReference type="AlphaFoldDB" id="A0A2I0IUY9"/>
<organism evidence="1 2">
    <name type="scientific">Punica granatum</name>
    <name type="common">Pomegranate</name>
    <dbReference type="NCBI Taxonomy" id="22663"/>
    <lineage>
        <taxon>Eukaryota</taxon>
        <taxon>Viridiplantae</taxon>
        <taxon>Streptophyta</taxon>
        <taxon>Embryophyta</taxon>
        <taxon>Tracheophyta</taxon>
        <taxon>Spermatophyta</taxon>
        <taxon>Magnoliopsida</taxon>
        <taxon>eudicotyledons</taxon>
        <taxon>Gunneridae</taxon>
        <taxon>Pentapetalae</taxon>
        <taxon>rosids</taxon>
        <taxon>malvids</taxon>
        <taxon>Myrtales</taxon>
        <taxon>Lythraceae</taxon>
        <taxon>Punica</taxon>
    </lineage>
</organism>
<keyword evidence="2" id="KW-1185">Reference proteome</keyword>
<sequence length="56" mass="6112">DDGAFAIAQALKTNEDVAVSALNLASNLFTKFGQSALTDARDHVYEMSEKEISIFF</sequence>
<reference evidence="1 2" key="1">
    <citation type="submission" date="2017-11" db="EMBL/GenBank/DDBJ databases">
        <title>De-novo sequencing of pomegranate (Punica granatum L.) genome.</title>
        <authorList>
            <person name="Akparov Z."/>
            <person name="Amiraslanov A."/>
            <person name="Hajiyeva S."/>
            <person name="Abbasov M."/>
            <person name="Kaur K."/>
            <person name="Hamwieh A."/>
            <person name="Solovyev V."/>
            <person name="Salamov A."/>
            <person name="Braich B."/>
            <person name="Kosarev P."/>
            <person name="Mahmoud A."/>
            <person name="Hajiyev E."/>
            <person name="Babayeva S."/>
            <person name="Izzatullayeva V."/>
            <person name="Mammadov A."/>
            <person name="Mammadov A."/>
            <person name="Sharifova S."/>
            <person name="Ojaghi J."/>
            <person name="Eynullazada K."/>
            <person name="Bayramov B."/>
            <person name="Abdulazimova A."/>
            <person name="Shahmuradov I."/>
        </authorList>
    </citation>
    <scope>NUCLEOTIDE SEQUENCE [LARGE SCALE GENOMIC DNA]</scope>
    <source>
        <strain evidence="2">cv. AG2017</strain>
        <tissue evidence="1">Leaf</tissue>
    </source>
</reference>
<evidence type="ECO:0000313" key="1">
    <source>
        <dbReference type="EMBL" id="PKI47236.1"/>
    </source>
</evidence>
<protein>
    <submittedName>
        <fullName evidence="1">Uncharacterized protein</fullName>
    </submittedName>
</protein>
<gene>
    <name evidence="1" type="ORF">CRG98_032373</name>
</gene>
<proteinExistence type="predicted"/>
<accession>A0A2I0IUY9</accession>
<evidence type="ECO:0000313" key="2">
    <source>
        <dbReference type="Proteomes" id="UP000233551"/>
    </source>
</evidence>
<dbReference type="EMBL" id="PGOL01002531">
    <property type="protein sequence ID" value="PKI47236.1"/>
    <property type="molecule type" value="Genomic_DNA"/>
</dbReference>
<feature type="non-terminal residue" evidence="1">
    <location>
        <position position="1"/>
    </location>
</feature>
<name>A0A2I0IUY9_PUNGR</name>
<dbReference type="Proteomes" id="UP000233551">
    <property type="component" value="Unassembled WGS sequence"/>
</dbReference>
<dbReference type="STRING" id="22663.A0A2I0IUY9"/>
<comment type="caution">
    <text evidence="1">The sequence shown here is derived from an EMBL/GenBank/DDBJ whole genome shotgun (WGS) entry which is preliminary data.</text>
</comment>